<proteinExistence type="predicted"/>
<gene>
    <name evidence="2" type="ORF">Ae201684_004827</name>
</gene>
<dbReference type="EMBL" id="VJMJ01000063">
    <property type="protein sequence ID" value="KAF0739655.1"/>
    <property type="molecule type" value="Genomic_DNA"/>
</dbReference>
<keyword evidence="3" id="KW-1185">Reference proteome</keyword>
<name>A0A6G0XH63_9STRA</name>
<sequence length="178" mass="19109">MRFTSILLAIAPLASATTSWVSVNGYWFSPAGGRTSTVNATSVVQCFDIAAKASLSFANYNSYAKSCYAFEESNSYLQDTSYVTGIAKYDSSDFSCSGNVDFKSTSFRLVSQDRLGFKECMAKCAAAAAAQNTKNACDGITWEGVGSNNLGTCNLKYFGDNSFNTKTAKGLIACKYVR</sequence>
<protein>
    <recommendedName>
        <fullName evidence="4">Apple domain-containing protein</fullName>
    </recommendedName>
</protein>
<accession>A0A6G0XH63</accession>
<dbReference type="Proteomes" id="UP000481153">
    <property type="component" value="Unassembled WGS sequence"/>
</dbReference>
<evidence type="ECO:0000313" key="3">
    <source>
        <dbReference type="Proteomes" id="UP000481153"/>
    </source>
</evidence>
<dbReference type="AlphaFoldDB" id="A0A6G0XH63"/>
<organism evidence="2 3">
    <name type="scientific">Aphanomyces euteiches</name>
    <dbReference type="NCBI Taxonomy" id="100861"/>
    <lineage>
        <taxon>Eukaryota</taxon>
        <taxon>Sar</taxon>
        <taxon>Stramenopiles</taxon>
        <taxon>Oomycota</taxon>
        <taxon>Saprolegniomycetes</taxon>
        <taxon>Saprolegniales</taxon>
        <taxon>Verrucalvaceae</taxon>
        <taxon>Aphanomyces</taxon>
    </lineage>
</organism>
<comment type="caution">
    <text evidence="2">The sequence shown here is derived from an EMBL/GenBank/DDBJ whole genome shotgun (WGS) entry which is preliminary data.</text>
</comment>
<feature type="signal peptide" evidence="1">
    <location>
        <begin position="1"/>
        <end position="16"/>
    </location>
</feature>
<keyword evidence="1" id="KW-0732">Signal</keyword>
<evidence type="ECO:0008006" key="4">
    <source>
        <dbReference type="Google" id="ProtNLM"/>
    </source>
</evidence>
<dbReference type="VEuPathDB" id="FungiDB:AeMF1_001214"/>
<evidence type="ECO:0000256" key="1">
    <source>
        <dbReference type="SAM" id="SignalP"/>
    </source>
</evidence>
<reference evidence="2 3" key="1">
    <citation type="submission" date="2019-07" db="EMBL/GenBank/DDBJ databases">
        <title>Genomics analysis of Aphanomyces spp. identifies a new class of oomycete effector associated with host adaptation.</title>
        <authorList>
            <person name="Gaulin E."/>
        </authorList>
    </citation>
    <scope>NUCLEOTIDE SEQUENCE [LARGE SCALE GENOMIC DNA]</scope>
    <source>
        <strain evidence="2 3">ATCC 201684</strain>
    </source>
</reference>
<evidence type="ECO:0000313" key="2">
    <source>
        <dbReference type="EMBL" id="KAF0739655.1"/>
    </source>
</evidence>
<feature type="chain" id="PRO_5026165619" description="Apple domain-containing protein" evidence="1">
    <location>
        <begin position="17"/>
        <end position="178"/>
    </location>
</feature>